<evidence type="ECO:0000313" key="9">
    <source>
        <dbReference type="Proteomes" id="UP000178870"/>
    </source>
</evidence>
<evidence type="ECO:0000256" key="4">
    <source>
        <dbReference type="ARBA" id="ARBA00023157"/>
    </source>
</evidence>
<reference evidence="8 9" key="1">
    <citation type="journal article" date="2016" name="Nat. Commun.">
        <title>Thousands of microbial genomes shed light on interconnected biogeochemical processes in an aquifer system.</title>
        <authorList>
            <person name="Anantharaman K."/>
            <person name="Brown C.T."/>
            <person name="Hug L.A."/>
            <person name="Sharon I."/>
            <person name="Castelle C.J."/>
            <person name="Probst A.J."/>
            <person name="Thomas B.C."/>
            <person name="Singh A."/>
            <person name="Wilkins M.J."/>
            <person name="Karaoz U."/>
            <person name="Brodie E.L."/>
            <person name="Williams K.H."/>
            <person name="Hubbard S.S."/>
            <person name="Banfield J.F."/>
        </authorList>
    </citation>
    <scope>NUCLEOTIDE SEQUENCE [LARGE SCALE GENOMIC DNA]</scope>
</reference>
<protein>
    <recommendedName>
        <fullName evidence="7">Thioredoxin domain-containing protein</fullName>
    </recommendedName>
</protein>
<name>A0A1F7YZW3_9BACT</name>
<dbReference type="InterPro" id="IPR013766">
    <property type="entry name" value="Thioredoxin_domain"/>
</dbReference>
<dbReference type="InterPro" id="IPR036249">
    <property type="entry name" value="Thioredoxin-like_sf"/>
</dbReference>
<keyword evidence="5" id="KW-0676">Redox-active center</keyword>
<feature type="compositionally biased region" description="Acidic residues" evidence="6">
    <location>
        <begin position="250"/>
        <end position="260"/>
    </location>
</feature>
<feature type="domain" description="Thioredoxin" evidence="7">
    <location>
        <begin position="52"/>
        <end position="243"/>
    </location>
</feature>
<organism evidence="8 9">
    <name type="scientific">Candidatus Woesebacteria bacterium RIFCSPHIGHO2_01_FULL_44_21</name>
    <dbReference type="NCBI Taxonomy" id="1802503"/>
    <lineage>
        <taxon>Bacteria</taxon>
        <taxon>Candidatus Woeseibacteriota</taxon>
    </lineage>
</organism>
<comment type="similarity">
    <text evidence="1">Belongs to the thioredoxin family. DsbA subfamily.</text>
</comment>
<evidence type="ECO:0000256" key="5">
    <source>
        <dbReference type="ARBA" id="ARBA00023284"/>
    </source>
</evidence>
<feature type="region of interest" description="Disordered" evidence="6">
    <location>
        <begin position="59"/>
        <end position="78"/>
    </location>
</feature>
<evidence type="ECO:0000256" key="2">
    <source>
        <dbReference type="ARBA" id="ARBA00022729"/>
    </source>
</evidence>
<evidence type="ECO:0000256" key="6">
    <source>
        <dbReference type="SAM" id="MobiDB-lite"/>
    </source>
</evidence>
<dbReference type="Pfam" id="PF13462">
    <property type="entry name" value="Thioredoxin_4"/>
    <property type="match status" value="1"/>
</dbReference>
<accession>A0A1F7YZW3</accession>
<evidence type="ECO:0000259" key="7">
    <source>
        <dbReference type="PROSITE" id="PS51352"/>
    </source>
</evidence>
<keyword evidence="4" id="KW-1015">Disulfide bond</keyword>
<evidence type="ECO:0000313" key="8">
    <source>
        <dbReference type="EMBL" id="OGM32827.1"/>
    </source>
</evidence>
<dbReference type="InterPro" id="IPR012336">
    <property type="entry name" value="Thioredoxin-like_fold"/>
</dbReference>
<proteinExistence type="inferred from homology"/>
<keyword evidence="2" id="KW-0732">Signal</keyword>
<keyword evidence="3" id="KW-0560">Oxidoreductase</keyword>
<comment type="caution">
    <text evidence="8">The sequence shown here is derived from an EMBL/GenBank/DDBJ whole genome shotgun (WGS) entry which is preliminary data.</text>
</comment>
<feature type="region of interest" description="Disordered" evidence="6">
    <location>
        <begin position="1"/>
        <end position="27"/>
    </location>
</feature>
<dbReference type="Gene3D" id="3.40.30.10">
    <property type="entry name" value="Glutaredoxin"/>
    <property type="match status" value="1"/>
</dbReference>
<dbReference type="PANTHER" id="PTHR13887">
    <property type="entry name" value="GLUTATHIONE S-TRANSFERASE KAPPA"/>
    <property type="match status" value="1"/>
</dbReference>
<dbReference type="PROSITE" id="PS51352">
    <property type="entry name" value="THIOREDOXIN_2"/>
    <property type="match status" value="1"/>
</dbReference>
<dbReference type="GO" id="GO:0016491">
    <property type="term" value="F:oxidoreductase activity"/>
    <property type="evidence" value="ECO:0007669"/>
    <property type="project" value="UniProtKB-KW"/>
</dbReference>
<sequence>MEEDQELSKRERKKLNREKGEGETKPSITSKLPVVGAIVALAVGAFWLMYRGSNGNNAEPVETPQIGSPSEVSSLDHTKGPENAMVTLVEYGDFQCPACASYAPVVDQLADDFPNDLRVVYRHFPLRSIHRHAQISAQASEAAADQGFFWEMYKVLYEKQKDWSEARDPRSLFKEYADELTMNVEQFETYMNSDAAKAKVDADYNSGIAAGIDSTPTFFLNGEKIENPTSRGEFKQIIQQIIDESKPEDESVEASDESSPEGEITPQL</sequence>
<evidence type="ECO:0000256" key="3">
    <source>
        <dbReference type="ARBA" id="ARBA00023002"/>
    </source>
</evidence>
<dbReference type="PANTHER" id="PTHR13887:SF14">
    <property type="entry name" value="DISULFIDE BOND FORMATION PROTEIN D"/>
    <property type="match status" value="1"/>
</dbReference>
<dbReference type="EMBL" id="MGGP01000012">
    <property type="protein sequence ID" value="OGM32827.1"/>
    <property type="molecule type" value="Genomic_DNA"/>
</dbReference>
<dbReference type="SUPFAM" id="SSF52833">
    <property type="entry name" value="Thioredoxin-like"/>
    <property type="match status" value="1"/>
</dbReference>
<dbReference type="Proteomes" id="UP000178870">
    <property type="component" value="Unassembled WGS sequence"/>
</dbReference>
<evidence type="ECO:0000256" key="1">
    <source>
        <dbReference type="ARBA" id="ARBA00005791"/>
    </source>
</evidence>
<gene>
    <name evidence="8" type="ORF">A2803_05780</name>
</gene>
<dbReference type="AlphaFoldDB" id="A0A1F7YZW3"/>
<feature type="region of interest" description="Disordered" evidence="6">
    <location>
        <begin position="242"/>
        <end position="268"/>
    </location>
</feature>